<proteinExistence type="predicted"/>
<gene>
    <name evidence="1" type="ORF">T4C_2690</name>
</gene>
<comment type="caution">
    <text evidence="1">The sequence shown here is derived from an EMBL/GenBank/DDBJ whole genome shotgun (WGS) entry which is preliminary data.</text>
</comment>
<accession>A0A0V1I492</accession>
<reference evidence="1 2" key="1">
    <citation type="submission" date="2015-01" db="EMBL/GenBank/DDBJ databases">
        <title>Evolution of Trichinella species and genotypes.</title>
        <authorList>
            <person name="Korhonen P.K."/>
            <person name="Edoardo P."/>
            <person name="Giuseppe L.R."/>
            <person name="Gasser R.B."/>
        </authorList>
    </citation>
    <scope>NUCLEOTIDE SEQUENCE [LARGE SCALE GENOMIC DNA]</scope>
    <source>
        <strain evidence="1">ISS176</strain>
    </source>
</reference>
<name>A0A0V1I492_TRIPS</name>
<evidence type="ECO:0000313" key="1">
    <source>
        <dbReference type="EMBL" id="KRZ16757.1"/>
    </source>
</evidence>
<evidence type="ECO:0000313" key="2">
    <source>
        <dbReference type="Proteomes" id="UP000054826"/>
    </source>
</evidence>
<sequence>MLRRTSKIYWMAHVQWLLAYGEHGEQHQHSIVKLNPK</sequence>
<protein>
    <submittedName>
        <fullName evidence="1">Uncharacterized protein</fullName>
    </submittedName>
</protein>
<dbReference type="AlphaFoldDB" id="A0A0V1I492"/>
<organism evidence="1 2">
    <name type="scientific">Trichinella pseudospiralis</name>
    <name type="common">Parasitic roundworm</name>
    <dbReference type="NCBI Taxonomy" id="6337"/>
    <lineage>
        <taxon>Eukaryota</taxon>
        <taxon>Metazoa</taxon>
        <taxon>Ecdysozoa</taxon>
        <taxon>Nematoda</taxon>
        <taxon>Enoplea</taxon>
        <taxon>Dorylaimia</taxon>
        <taxon>Trichinellida</taxon>
        <taxon>Trichinellidae</taxon>
        <taxon>Trichinella</taxon>
    </lineage>
</organism>
<dbReference type="EMBL" id="JYDV01000501">
    <property type="protein sequence ID" value="KRZ16757.1"/>
    <property type="molecule type" value="Genomic_DNA"/>
</dbReference>
<dbReference type="Proteomes" id="UP000054826">
    <property type="component" value="Unassembled WGS sequence"/>
</dbReference>